<sequence>MRKRYRLHLRGHEQLDRWLVSYADYMTLIFALFVVLYSVAMVDKDKFRVVIEGMTQAFEARPLQGEGLLEREGPAIVPPALAPDKIIPDPSQAQAIALAPISGVPMAQQGEPLPTLDAQLRKAMAPLLEAGLVDIQQDKEWLNIALDSALLFSSGSAFMGPNASPLLNSLSSILKPVDNYVRIRGYTDNQQIHNEIFSSNWALSAARAEAVLTTLIGQGIAPQRLAFEAYGEFSPFASNETEGGRAKNRQVVVAISRLRWVAPPAPAAQPVVAQVEQSAPQADAQAIRVIALPGGGIRITTRQD</sequence>
<dbReference type="Pfam" id="PF00691">
    <property type="entry name" value="OmpA"/>
    <property type="match status" value="1"/>
</dbReference>
<evidence type="ECO:0000313" key="11">
    <source>
        <dbReference type="Proteomes" id="UP000013526"/>
    </source>
</evidence>
<evidence type="ECO:0000256" key="7">
    <source>
        <dbReference type="PROSITE-ProRule" id="PRU00473"/>
    </source>
</evidence>
<dbReference type="OrthoDB" id="9815217at2"/>
<dbReference type="RefSeq" id="WP_005912723.1">
    <property type="nucleotide sequence ID" value="NZ_AQGQ01000265.1"/>
</dbReference>
<dbReference type="Gene3D" id="3.30.1330.60">
    <property type="entry name" value="OmpA-like domain"/>
    <property type="match status" value="1"/>
</dbReference>
<keyword evidence="3" id="KW-1003">Cell membrane</keyword>
<keyword evidence="6 7" id="KW-0472">Membrane</keyword>
<comment type="similarity">
    <text evidence="2">Belongs to the MotB family.</text>
</comment>
<dbReference type="InterPro" id="IPR050330">
    <property type="entry name" value="Bact_OuterMem_StrucFunc"/>
</dbReference>
<dbReference type="InterPro" id="IPR006665">
    <property type="entry name" value="OmpA-like"/>
</dbReference>
<feature type="domain" description="OmpA-like" evidence="9">
    <location>
        <begin position="139"/>
        <end position="259"/>
    </location>
</feature>
<comment type="caution">
    <text evidence="10">The sequence shown here is derived from an EMBL/GenBank/DDBJ whole genome shotgun (WGS) entry which is preliminary data.</text>
</comment>
<keyword evidence="11" id="KW-1185">Reference proteome</keyword>
<dbReference type="CDD" id="cd07185">
    <property type="entry name" value="OmpA_C-like"/>
    <property type="match status" value="1"/>
</dbReference>
<feature type="transmembrane region" description="Helical" evidence="8">
    <location>
        <begin position="21"/>
        <end position="40"/>
    </location>
</feature>
<dbReference type="PANTHER" id="PTHR30329">
    <property type="entry name" value="STATOR ELEMENT OF FLAGELLAR MOTOR COMPLEX"/>
    <property type="match status" value="1"/>
</dbReference>
<proteinExistence type="inferred from homology"/>
<evidence type="ECO:0000256" key="6">
    <source>
        <dbReference type="ARBA" id="ARBA00023136"/>
    </source>
</evidence>
<comment type="subcellular location">
    <subcellularLocation>
        <location evidence="1">Cell membrane</location>
        <topology evidence="1">Single-pass membrane protein</topology>
    </subcellularLocation>
</comment>
<dbReference type="Pfam" id="PF13677">
    <property type="entry name" value="MotB_plug"/>
    <property type="match status" value="1"/>
</dbReference>
<protein>
    <submittedName>
        <fullName evidence="10">OmpA family protein</fullName>
    </submittedName>
</protein>
<dbReference type="EMBL" id="AQGQ01000265">
    <property type="protein sequence ID" value="EOD53281.1"/>
    <property type="molecule type" value="Genomic_DNA"/>
</dbReference>
<dbReference type="PROSITE" id="PS51123">
    <property type="entry name" value="OMPA_2"/>
    <property type="match status" value="1"/>
</dbReference>
<reference evidence="10 11" key="1">
    <citation type="journal article" date="2013" name="Genome Announc.">
        <title>Draft Genome Sequence of Aeromonas molluscorum Strain 848TT, Isolated from Bivalve Molluscs.</title>
        <authorList>
            <person name="Spataro N."/>
            <person name="Farfan M."/>
            <person name="Albarral V."/>
            <person name="Sanglas A."/>
            <person name="Loren J.G."/>
            <person name="Fuste M.C."/>
            <person name="Bosch E."/>
        </authorList>
    </citation>
    <scope>NUCLEOTIDE SEQUENCE [LARGE SCALE GENOMIC DNA]</scope>
    <source>
        <strain evidence="10 11">848</strain>
    </source>
</reference>
<dbReference type="PATRIC" id="fig|1268236.3.peg.3963"/>
<evidence type="ECO:0000256" key="5">
    <source>
        <dbReference type="ARBA" id="ARBA00022989"/>
    </source>
</evidence>
<accession>R1GXZ8</accession>
<dbReference type="AlphaFoldDB" id="R1GXZ8"/>
<evidence type="ECO:0000313" key="10">
    <source>
        <dbReference type="EMBL" id="EOD53281.1"/>
    </source>
</evidence>
<keyword evidence="5 8" id="KW-1133">Transmembrane helix</keyword>
<dbReference type="InterPro" id="IPR025713">
    <property type="entry name" value="MotB-like_N_dom"/>
</dbReference>
<dbReference type="InterPro" id="IPR036737">
    <property type="entry name" value="OmpA-like_sf"/>
</dbReference>
<organism evidence="10 11">
    <name type="scientific">Aeromonas molluscorum 848</name>
    <dbReference type="NCBI Taxonomy" id="1268236"/>
    <lineage>
        <taxon>Bacteria</taxon>
        <taxon>Pseudomonadati</taxon>
        <taxon>Pseudomonadota</taxon>
        <taxon>Gammaproteobacteria</taxon>
        <taxon>Aeromonadales</taxon>
        <taxon>Aeromonadaceae</taxon>
        <taxon>Aeromonas</taxon>
    </lineage>
</organism>
<evidence type="ECO:0000256" key="3">
    <source>
        <dbReference type="ARBA" id="ARBA00022475"/>
    </source>
</evidence>
<dbReference type="Proteomes" id="UP000013526">
    <property type="component" value="Unassembled WGS sequence"/>
</dbReference>
<evidence type="ECO:0000256" key="8">
    <source>
        <dbReference type="SAM" id="Phobius"/>
    </source>
</evidence>
<keyword evidence="4 8" id="KW-0812">Transmembrane</keyword>
<evidence type="ECO:0000256" key="4">
    <source>
        <dbReference type="ARBA" id="ARBA00022692"/>
    </source>
</evidence>
<dbReference type="GO" id="GO:0005886">
    <property type="term" value="C:plasma membrane"/>
    <property type="evidence" value="ECO:0007669"/>
    <property type="project" value="UniProtKB-SubCell"/>
</dbReference>
<evidence type="ECO:0000256" key="2">
    <source>
        <dbReference type="ARBA" id="ARBA00008914"/>
    </source>
</evidence>
<gene>
    <name evidence="10" type="ORF">G113_20512</name>
</gene>
<dbReference type="PANTHER" id="PTHR30329:SF20">
    <property type="entry name" value="EXPORTED PROTEIN"/>
    <property type="match status" value="1"/>
</dbReference>
<dbReference type="SUPFAM" id="SSF103088">
    <property type="entry name" value="OmpA-like"/>
    <property type="match status" value="1"/>
</dbReference>
<evidence type="ECO:0000259" key="9">
    <source>
        <dbReference type="PROSITE" id="PS51123"/>
    </source>
</evidence>
<name>R1GXZ8_9GAMM</name>
<evidence type="ECO:0000256" key="1">
    <source>
        <dbReference type="ARBA" id="ARBA00004162"/>
    </source>
</evidence>